<dbReference type="GO" id="GO:0005524">
    <property type="term" value="F:ATP binding"/>
    <property type="evidence" value="ECO:0007669"/>
    <property type="project" value="UniProtKB-KW"/>
</dbReference>
<dbReference type="SMART" id="SM00382">
    <property type="entry name" value="AAA"/>
    <property type="match status" value="1"/>
</dbReference>
<dbReference type="RefSeq" id="WP_203886131.1">
    <property type="nucleotide sequence ID" value="NZ_BAABHH010000024.1"/>
</dbReference>
<dbReference type="Gene3D" id="3.40.50.300">
    <property type="entry name" value="P-loop containing nucleotide triphosphate hydrolases"/>
    <property type="match status" value="1"/>
</dbReference>
<dbReference type="InterPro" id="IPR017871">
    <property type="entry name" value="ABC_transporter-like_CS"/>
</dbReference>
<gene>
    <name evidence="4" type="ORF">Pka01_59280</name>
</gene>
<dbReference type="PROSITE" id="PS00211">
    <property type="entry name" value="ABC_TRANSPORTER_1"/>
    <property type="match status" value="1"/>
</dbReference>
<proteinExistence type="predicted"/>
<dbReference type="InterPro" id="IPR015854">
    <property type="entry name" value="ABC_transpr_LolD-like"/>
</dbReference>
<dbReference type="AlphaFoldDB" id="A0A8J3PX73"/>
<feature type="domain" description="ABC transporter" evidence="3">
    <location>
        <begin position="7"/>
        <end position="211"/>
    </location>
</feature>
<evidence type="ECO:0000259" key="3">
    <source>
        <dbReference type="PROSITE" id="PS50893"/>
    </source>
</evidence>
<dbReference type="GO" id="GO:0016887">
    <property type="term" value="F:ATP hydrolysis activity"/>
    <property type="evidence" value="ECO:0007669"/>
    <property type="project" value="InterPro"/>
</dbReference>
<protein>
    <recommendedName>
        <fullName evidence="3">ABC transporter domain-containing protein</fullName>
    </recommendedName>
</protein>
<dbReference type="Pfam" id="PF00005">
    <property type="entry name" value="ABC_tran"/>
    <property type="match status" value="1"/>
</dbReference>
<reference evidence="4 5" key="1">
    <citation type="submission" date="2021-01" db="EMBL/GenBank/DDBJ databases">
        <title>Whole genome shotgun sequence of Planotetraspora kaengkrachanensis NBRC 104272.</title>
        <authorList>
            <person name="Komaki H."/>
            <person name="Tamura T."/>
        </authorList>
    </citation>
    <scope>NUCLEOTIDE SEQUENCE [LARGE SCALE GENOMIC DNA]</scope>
    <source>
        <strain evidence="4 5">NBRC 104272</strain>
    </source>
</reference>
<evidence type="ECO:0000313" key="5">
    <source>
        <dbReference type="Proteomes" id="UP000630097"/>
    </source>
</evidence>
<dbReference type="PROSITE" id="PS50893">
    <property type="entry name" value="ABC_TRANSPORTER_2"/>
    <property type="match status" value="1"/>
</dbReference>
<accession>A0A8J3PX73</accession>
<dbReference type="PANTHER" id="PTHR24220">
    <property type="entry name" value="IMPORT ATP-BINDING PROTEIN"/>
    <property type="match status" value="1"/>
</dbReference>
<dbReference type="Proteomes" id="UP000630097">
    <property type="component" value="Unassembled WGS sequence"/>
</dbReference>
<name>A0A8J3PX73_9ACTN</name>
<comment type="caution">
    <text evidence="4">The sequence shown here is derived from an EMBL/GenBank/DDBJ whole genome shotgun (WGS) entry which is preliminary data.</text>
</comment>
<evidence type="ECO:0000313" key="4">
    <source>
        <dbReference type="EMBL" id="GIG82801.1"/>
    </source>
</evidence>
<dbReference type="GO" id="GO:0022857">
    <property type="term" value="F:transmembrane transporter activity"/>
    <property type="evidence" value="ECO:0007669"/>
    <property type="project" value="TreeGrafter"/>
</dbReference>
<dbReference type="InterPro" id="IPR027417">
    <property type="entry name" value="P-loop_NTPase"/>
</dbReference>
<sequence>MMPQPALSCQSLACRAGGREVVKDLSLEVMPGERVAIMGPSGSGKTTLLTTLGGLIPPSAGRVLVGSVPLDGQPSLRRNLTLVFQSYGLVSLLTAAENIEVALRAAGRPPREAIAEAADVLGRMRLTPYADHLIEELSGGQQQRVAVARALALAPGVILADEPTAEQDKVNRMLVLEALMAAPAALVIATHDPEVAERCDRVVELRSTAGVR</sequence>
<keyword evidence="2" id="KW-0067">ATP-binding</keyword>
<dbReference type="GO" id="GO:0005886">
    <property type="term" value="C:plasma membrane"/>
    <property type="evidence" value="ECO:0007669"/>
    <property type="project" value="TreeGrafter"/>
</dbReference>
<dbReference type="InterPro" id="IPR003439">
    <property type="entry name" value="ABC_transporter-like_ATP-bd"/>
</dbReference>
<evidence type="ECO:0000256" key="1">
    <source>
        <dbReference type="ARBA" id="ARBA00022741"/>
    </source>
</evidence>
<dbReference type="EMBL" id="BONV01000033">
    <property type="protein sequence ID" value="GIG82801.1"/>
    <property type="molecule type" value="Genomic_DNA"/>
</dbReference>
<evidence type="ECO:0000256" key="2">
    <source>
        <dbReference type="ARBA" id="ARBA00022840"/>
    </source>
</evidence>
<organism evidence="4 5">
    <name type="scientific">Planotetraspora kaengkrachanensis</name>
    <dbReference type="NCBI Taxonomy" id="575193"/>
    <lineage>
        <taxon>Bacteria</taxon>
        <taxon>Bacillati</taxon>
        <taxon>Actinomycetota</taxon>
        <taxon>Actinomycetes</taxon>
        <taxon>Streptosporangiales</taxon>
        <taxon>Streptosporangiaceae</taxon>
        <taxon>Planotetraspora</taxon>
    </lineage>
</organism>
<dbReference type="InterPro" id="IPR003593">
    <property type="entry name" value="AAA+_ATPase"/>
</dbReference>
<dbReference type="SUPFAM" id="SSF52540">
    <property type="entry name" value="P-loop containing nucleoside triphosphate hydrolases"/>
    <property type="match status" value="1"/>
</dbReference>
<keyword evidence="5" id="KW-1185">Reference proteome</keyword>
<keyword evidence="1" id="KW-0547">Nucleotide-binding</keyword>